<protein>
    <submittedName>
        <fullName evidence="2">Uncharacterized protein</fullName>
    </submittedName>
</protein>
<dbReference type="Proteomes" id="UP000078200">
    <property type="component" value="Unassembled WGS sequence"/>
</dbReference>
<accession>A0A1A9VRB0</accession>
<name>A0A1A9VRB0_GLOAU</name>
<dbReference type="EnsemblMetazoa" id="GAUT045045-RA">
    <property type="protein sequence ID" value="GAUT045045-PA"/>
    <property type="gene ID" value="GAUT045045"/>
</dbReference>
<keyword evidence="3" id="KW-1185">Reference proteome</keyword>
<feature type="region of interest" description="Disordered" evidence="1">
    <location>
        <begin position="174"/>
        <end position="210"/>
    </location>
</feature>
<feature type="compositionally biased region" description="Low complexity" evidence="1">
    <location>
        <begin position="195"/>
        <end position="210"/>
    </location>
</feature>
<sequence>MFAFTVKRPNESGFVMLGDLSVETSTDMDYDDFTMCPPSPCDVEFVNANIVIDGKSSIRQKPKEATFRVQFNDTLTSTFEYPSEASLILDESFLSDSSSYCLQHDDVGNSGASSGLSVANNTNNGSSETTVAPGATKCILGNLPLGSAQLSFYTPIKAPLDKHFQLGITRAPLLSSSTSSSSSSHTKKDKKESDSSASTPTTTTTTNNATATNCDGFNNLLINGVNGGGSIVGITDGLNYENNDAANGEQRRGDDQPDSLPFIKPADDDLNVAYSEGTQKTDLLY</sequence>
<dbReference type="VEuPathDB" id="VectorBase:GAUT045045"/>
<dbReference type="STRING" id="7395.A0A1A9VRB0"/>
<proteinExistence type="predicted"/>
<evidence type="ECO:0000313" key="3">
    <source>
        <dbReference type="Proteomes" id="UP000078200"/>
    </source>
</evidence>
<evidence type="ECO:0000256" key="1">
    <source>
        <dbReference type="SAM" id="MobiDB-lite"/>
    </source>
</evidence>
<dbReference type="AlphaFoldDB" id="A0A1A9VRB0"/>
<evidence type="ECO:0000313" key="2">
    <source>
        <dbReference type="EnsemblMetazoa" id="GAUT045045-PA"/>
    </source>
</evidence>
<feature type="compositionally biased region" description="Low complexity" evidence="1">
    <location>
        <begin position="175"/>
        <end position="184"/>
    </location>
</feature>
<reference evidence="2" key="1">
    <citation type="submission" date="2020-05" db="UniProtKB">
        <authorList>
            <consortium name="EnsemblMetazoa"/>
        </authorList>
    </citation>
    <scope>IDENTIFICATION</scope>
    <source>
        <strain evidence="2">TTRI</strain>
    </source>
</reference>
<organism evidence="2 3">
    <name type="scientific">Glossina austeni</name>
    <name type="common">Savannah tsetse fly</name>
    <dbReference type="NCBI Taxonomy" id="7395"/>
    <lineage>
        <taxon>Eukaryota</taxon>
        <taxon>Metazoa</taxon>
        <taxon>Ecdysozoa</taxon>
        <taxon>Arthropoda</taxon>
        <taxon>Hexapoda</taxon>
        <taxon>Insecta</taxon>
        <taxon>Pterygota</taxon>
        <taxon>Neoptera</taxon>
        <taxon>Endopterygota</taxon>
        <taxon>Diptera</taxon>
        <taxon>Brachycera</taxon>
        <taxon>Muscomorpha</taxon>
        <taxon>Hippoboscoidea</taxon>
        <taxon>Glossinidae</taxon>
        <taxon>Glossina</taxon>
    </lineage>
</organism>